<sequence>MVDESGPQPEDDLSVSVALKDDVLRGLVVDASKSLREDVSPSRRATWGTAPKQSVARSPSAAVLMGA</sequence>
<proteinExistence type="predicted"/>
<accession>A0A6I8M1A6</accession>
<dbReference type="AlphaFoldDB" id="A0A6I8M1A6"/>
<evidence type="ECO:0000313" key="2">
    <source>
        <dbReference type="EMBL" id="VVJ21736.1"/>
    </source>
</evidence>
<evidence type="ECO:0000313" key="3">
    <source>
        <dbReference type="Proteomes" id="UP000399805"/>
    </source>
</evidence>
<gene>
    <name evidence="2" type="ORF">AA23TX_06756</name>
</gene>
<keyword evidence="3" id="KW-1185">Reference proteome</keyword>
<dbReference type="EMBL" id="CABVGP010000002">
    <property type="protein sequence ID" value="VVJ21736.1"/>
    <property type="molecule type" value="Genomic_DNA"/>
</dbReference>
<dbReference type="RefSeq" id="WP_230862833.1">
    <property type="nucleotide sequence ID" value="NZ_CABVGP010000002.1"/>
</dbReference>
<reference evidence="2 3" key="1">
    <citation type="submission" date="2019-09" db="EMBL/GenBank/DDBJ databases">
        <authorList>
            <person name="Leyn A S."/>
        </authorList>
    </citation>
    <scope>NUCLEOTIDE SEQUENCE [LARGE SCALE GENOMIC DNA]</scope>
    <source>
        <strain evidence="2">AA231_1</strain>
    </source>
</reference>
<dbReference type="Proteomes" id="UP000399805">
    <property type="component" value="Unassembled WGS sequence"/>
</dbReference>
<organism evidence="2 3">
    <name type="scientific">Amycolatopsis camponoti</name>
    <dbReference type="NCBI Taxonomy" id="2606593"/>
    <lineage>
        <taxon>Bacteria</taxon>
        <taxon>Bacillati</taxon>
        <taxon>Actinomycetota</taxon>
        <taxon>Actinomycetes</taxon>
        <taxon>Pseudonocardiales</taxon>
        <taxon>Pseudonocardiaceae</taxon>
        <taxon>Amycolatopsis</taxon>
    </lineage>
</organism>
<protein>
    <submittedName>
        <fullName evidence="2">Uncharacterized protein</fullName>
    </submittedName>
</protein>
<evidence type="ECO:0000256" key="1">
    <source>
        <dbReference type="SAM" id="MobiDB-lite"/>
    </source>
</evidence>
<name>A0A6I8M1A6_9PSEU</name>
<feature type="region of interest" description="Disordered" evidence="1">
    <location>
        <begin position="38"/>
        <end position="67"/>
    </location>
</feature>